<organism evidence="1 2">
    <name type="scientific">Nocardioides mangrovi</name>
    <dbReference type="NCBI Taxonomy" id="2874580"/>
    <lineage>
        <taxon>Bacteria</taxon>
        <taxon>Bacillati</taxon>
        <taxon>Actinomycetota</taxon>
        <taxon>Actinomycetes</taxon>
        <taxon>Propionibacteriales</taxon>
        <taxon>Nocardioidaceae</taxon>
        <taxon>Nocardioides</taxon>
    </lineage>
</organism>
<dbReference type="Proteomes" id="UP000780875">
    <property type="component" value="Unassembled WGS sequence"/>
</dbReference>
<evidence type="ECO:0000313" key="2">
    <source>
        <dbReference type="Proteomes" id="UP000780875"/>
    </source>
</evidence>
<sequence length="71" mass="7856">MANRPGEVRDAIIEFMTGHRGDAHVQDITEAVNKKLGRDVPGSSVRSYLNLNTPGTFARTARGRYKLASKR</sequence>
<name>A0ABS7UFH4_9ACTN</name>
<accession>A0ABS7UFH4</accession>
<evidence type="ECO:0000313" key="1">
    <source>
        <dbReference type="EMBL" id="MBZ5739758.1"/>
    </source>
</evidence>
<keyword evidence="2" id="KW-1185">Reference proteome</keyword>
<evidence type="ECO:0008006" key="3">
    <source>
        <dbReference type="Google" id="ProtNLM"/>
    </source>
</evidence>
<protein>
    <recommendedName>
        <fullName evidence="3">HTH HARE-type domain-containing protein</fullName>
    </recommendedName>
</protein>
<dbReference type="RefSeq" id="WP_224124118.1">
    <property type="nucleotide sequence ID" value="NZ_JAIQZJ010000009.1"/>
</dbReference>
<comment type="caution">
    <text evidence="1">The sequence shown here is derived from an EMBL/GenBank/DDBJ whole genome shotgun (WGS) entry which is preliminary data.</text>
</comment>
<proteinExistence type="predicted"/>
<dbReference type="EMBL" id="JAIQZJ010000009">
    <property type="protein sequence ID" value="MBZ5739758.1"/>
    <property type="molecule type" value="Genomic_DNA"/>
</dbReference>
<reference evidence="1 2" key="1">
    <citation type="submission" date="2021-09" db="EMBL/GenBank/DDBJ databases">
        <title>Whole genome sequence of Nocardioides sp. GBK3QG-3.</title>
        <authorList>
            <person name="Tuo L."/>
        </authorList>
    </citation>
    <scope>NUCLEOTIDE SEQUENCE [LARGE SCALE GENOMIC DNA]</scope>
    <source>
        <strain evidence="1 2">GBK3QG-3</strain>
    </source>
</reference>
<gene>
    <name evidence="1" type="ORF">K8U61_16405</name>
</gene>